<sequence>MDEKVKRLIDLSIQYRGNILHHCILLEDTITDYLAMYFVDTLERYKDIREVVLDRLTFDNKIATLDELIKRNYPDSYKNKYPKLFSELRYIKDVRNSVAHWPVYSHYKEGAKIPKEFSLINFRNGVGKKVFSKGEFELFQKRTLKCIDVIKKIGKE</sequence>
<dbReference type="Proteomes" id="UP001500841">
    <property type="component" value="Unassembled WGS sequence"/>
</dbReference>
<proteinExistence type="predicted"/>
<name>A0ABP7WYR1_9SPHI</name>
<evidence type="ECO:0008006" key="3">
    <source>
        <dbReference type="Google" id="ProtNLM"/>
    </source>
</evidence>
<keyword evidence="2" id="KW-1185">Reference proteome</keyword>
<protein>
    <recommendedName>
        <fullName evidence="3">pEK499-p136 HEPN domain-containing protein</fullName>
    </recommendedName>
</protein>
<reference evidence="2" key="1">
    <citation type="journal article" date="2019" name="Int. J. Syst. Evol. Microbiol.">
        <title>The Global Catalogue of Microorganisms (GCM) 10K type strain sequencing project: providing services to taxonomists for standard genome sequencing and annotation.</title>
        <authorList>
            <consortium name="The Broad Institute Genomics Platform"/>
            <consortium name="The Broad Institute Genome Sequencing Center for Infectious Disease"/>
            <person name="Wu L."/>
            <person name="Ma J."/>
        </authorList>
    </citation>
    <scope>NUCLEOTIDE SEQUENCE [LARGE SCALE GENOMIC DNA]</scope>
    <source>
        <strain evidence="2">JCM 17085</strain>
    </source>
</reference>
<evidence type="ECO:0000313" key="2">
    <source>
        <dbReference type="Proteomes" id="UP001500841"/>
    </source>
</evidence>
<comment type="caution">
    <text evidence="1">The sequence shown here is derived from an EMBL/GenBank/DDBJ whole genome shotgun (WGS) entry which is preliminary data.</text>
</comment>
<organism evidence="1 2">
    <name type="scientific">Mucilaginibacter panaciglaebae</name>
    <dbReference type="NCBI Taxonomy" id="502331"/>
    <lineage>
        <taxon>Bacteria</taxon>
        <taxon>Pseudomonadati</taxon>
        <taxon>Bacteroidota</taxon>
        <taxon>Sphingobacteriia</taxon>
        <taxon>Sphingobacteriales</taxon>
        <taxon>Sphingobacteriaceae</taxon>
        <taxon>Mucilaginibacter</taxon>
    </lineage>
</organism>
<accession>A0ABP7WYR1</accession>
<gene>
    <name evidence="1" type="ORF">GCM10022392_25850</name>
</gene>
<dbReference type="EMBL" id="BAABCV010000009">
    <property type="protein sequence ID" value="GAA4100198.1"/>
    <property type="molecule type" value="Genomic_DNA"/>
</dbReference>
<dbReference type="RefSeq" id="WP_345105153.1">
    <property type="nucleotide sequence ID" value="NZ_BAABCV010000009.1"/>
</dbReference>
<evidence type="ECO:0000313" key="1">
    <source>
        <dbReference type="EMBL" id="GAA4100198.1"/>
    </source>
</evidence>